<feature type="coiled-coil region" evidence="4">
    <location>
        <begin position="162"/>
        <end position="189"/>
    </location>
</feature>
<dbReference type="OrthoDB" id="9810636at2"/>
<evidence type="ECO:0000313" key="5">
    <source>
        <dbReference type="EMBL" id="SES03487.1"/>
    </source>
</evidence>
<evidence type="ECO:0000313" key="6">
    <source>
        <dbReference type="Proteomes" id="UP000182471"/>
    </source>
</evidence>
<evidence type="ECO:0000256" key="3">
    <source>
        <dbReference type="ARBA" id="ARBA00022729"/>
    </source>
</evidence>
<dbReference type="Proteomes" id="UP000182471">
    <property type="component" value="Unassembled WGS sequence"/>
</dbReference>
<reference evidence="6" key="1">
    <citation type="submission" date="2016-10" db="EMBL/GenBank/DDBJ databases">
        <authorList>
            <person name="Varghese N."/>
            <person name="Submissions S."/>
        </authorList>
    </citation>
    <scope>NUCLEOTIDE SEQUENCE [LARGE SCALE GENOMIC DNA]</scope>
    <source>
        <strain evidence="6">S1b</strain>
    </source>
</reference>
<dbReference type="AlphaFoldDB" id="A0A1H9U2V0"/>
<protein>
    <submittedName>
        <fullName evidence="5">Zinc transport system substrate-binding protein</fullName>
    </submittedName>
</protein>
<keyword evidence="6" id="KW-1185">Reference proteome</keyword>
<keyword evidence="2" id="KW-0813">Transport</keyword>
<evidence type="ECO:0000256" key="2">
    <source>
        <dbReference type="ARBA" id="ARBA00022448"/>
    </source>
</evidence>
<dbReference type="PANTHER" id="PTHR42953:SF3">
    <property type="entry name" value="HIGH-AFFINITY ZINC UPTAKE SYSTEM PROTEIN ZNUA"/>
    <property type="match status" value="1"/>
</dbReference>
<keyword evidence="4" id="KW-0175">Coiled coil</keyword>
<evidence type="ECO:0000256" key="1">
    <source>
        <dbReference type="ARBA" id="ARBA00011028"/>
    </source>
</evidence>
<proteinExistence type="inferred from homology"/>
<dbReference type="PROSITE" id="PS00018">
    <property type="entry name" value="EF_HAND_1"/>
    <property type="match status" value="1"/>
</dbReference>
<dbReference type="InterPro" id="IPR050492">
    <property type="entry name" value="Bact_metal-bind_prot9"/>
</dbReference>
<dbReference type="SUPFAM" id="SSF53807">
    <property type="entry name" value="Helical backbone' metal receptor"/>
    <property type="match status" value="1"/>
</dbReference>
<name>A0A1H9U2V0_9FIRM</name>
<dbReference type="EMBL" id="FOGW01000022">
    <property type="protein sequence ID" value="SES03487.1"/>
    <property type="molecule type" value="Genomic_DNA"/>
</dbReference>
<evidence type="ECO:0000256" key="4">
    <source>
        <dbReference type="SAM" id="Coils"/>
    </source>
</evidence>
<dbReference type="PANTHER" id="PTHR42953">
    <property type="entry name" value="HIGH-AFFINITY ZINC UPTAKE SYSTEM PROTEIN ZNUA-RELATED"/>
    <property type="match status" value="1"/>
</dbReference>
<dbReference type="InterPro" id="IPR006127">
    <property type="entry name" value="ZnuA-like"/>
</dbReference>
<dbReference type="Gene3D" id="3.40.50.1980">
    <property type="entry name" value="Nitrogenase molybdenum iron protein domain"/>
    <property type="match status" value="2"/>
</dbReference>
<sequence length="303" mass="34593">MKKRYQTFGCILLAILAMFVICTVVSVSFDKSSKKQKSKLIVTSFYPMYVATSNIVDGADVELKNLSEPKTGCLHDFQLTTQDMKLISTSDIFVANGAGMESFLEDIVKEYKNVSIIDSSKGINLLKEEDEENSHIWMGTKTYRQQVKNIAKQLSKDDPDNAKIYMKNAKLYDEKLKKLQKQEKELSSKLTSKNIIIFHEAFAYLAEDLDLDVKYVLDLDEERQVSAGEIADVLSQVKKNKIEYILAEKQYAKSVGDAIERESNVKVIYIDPLNRGKYDKNSYLDGMKKNLDKIEKEITNKQN</sequence>
<dbReference type="InterPro" id="IPR018247">
    <property type="entry name" value="EF_Hand_1_Ca_BS"/>
</dbReference>
<keyword evidence="3" id="KW-0732">Signal</keyword>
<dbReference type="GO" id="GO:0030001">
    <property type="term" value="P:metal ion transport"/>
    <property type="evidence" value="ECO:0007669"/>
    <property type="project" value="InterPro"/>
</dbReference>
<comment type="similarity">
    <text evidence="1">Belongs to the bacterial solute-binding protein 9 family.</text>
</comment>
<dbReference type="GO" id="GO:0046872">
    <property type="term" value="F:metal ion binding"/>
    <property type="evidence" value="ECO:0007669"/>
    <property type="project" value="InterPro"/>
</dbReference>
<accession>A0A1H9U2V0</accession>
<organism evidence="5 6">
    <name type="scientific">Lachnobacterium bovis</name>
    <dbReference type="NCBI Taxonomy" id="140626"/>
    <lineage>
        <taxon>Bacteria</taxon>
        <taxon>Bacillati</taxon>
        <taxon>Bacillota</taxon>
        <taxon>Clostridia</taxon>
        <taxon>Lachnospirales</taxon>
        <taxon>Lachnospiraceae</taxon>
        <taxon>Lachnobacterium</taxon>
    </lineage>
</organism>
<dbReference type="Pfam" id="PF01297">
    <property type="entry name" value="ZnuA"/>
    <property type="match status" value="1"/>
</dbReference>
<dbReference type="RefSeq" id="WP_022749505.1">
    <property type="nucleotide sequence ID" value="NZ_FOGW01000022.1"/>
</dbReference>
<gene>
    <name evidence="5" type="ORF">SAMN02910429_01892</name>
</gene>